<keyword evidence="2" id="KW-1185">Reference proteome</keyword>
<sequence length="161" mass="17700">MAENQRTSNHEDRAVFVDMWKAGSGGFFGGIIETLPNNREFTSSPVPSESGSQHRPSFSVETIHISSKSDAYQGTDYGYAGAIIYSCDGKSEWQTANGTRCKSGYVVIMDTGTEKVKKYQEKSPGLVHGAVYRSAFGEECTARHVNAEGFSRVQSSKRWLP</sequence>
<dbReference type="Proteomes" id="UP001159405">
    <property type="component" value="Unassembled WGS sequence"/>
</dbReference>
<evidence type="ECO:0000313" key="1">
    <source>
        <dbReference type="EMBL" id="CAH3032305.1"/>
    </source>
</evidence>
<reference evidence="1 2" key="1">
    <citation type="submission" date="2022-05" db="EMBL/GenBank/DDBJ databases">
        <authorList>
            <consortium name="Genoscope - CEA"/>
            <person name="William W."/>
        </authorList>
    </citation>
    <scope>NUCLEOTIDE SEQUENCE [LARGE SCALE GENOMIC DNA]</scope>
</reference>
<name>A0ABN8MNI2_9CNID</name>
<proteinExistence type="predicted"/>
<protein>
    <submittedName>
        <fullName evidence="1">Uncharacterized protein</fullName>
    </submittedName>
</protein>
<dbReference type="EMBL" id="CALNXK010000001">
    <property type="protein sequence ID" value="CAH3032305.1"/>
    <property type="molecule type" value="Genomic_DNA"/>
</dbReference>
<accession>A0ABN8MNI2</accession>
<organism evidence="1 2">
    <name type="scientific">Porites lobata</name>
    <dbReference type="NCBI Taxonomy" id="104759"/>
    <lineage>
        <taxon>Eukaryota</taxon>
        <taxon>Metazoa</taxon>
        <taxon>Cnidaria</taxon>
        <taxon>Anthozoa</taxon>
        <taxon>Hexacorallia</taxon>
        <taxon>Scleractinia</taxon>
        <taxon>Fungiina</taxon>
        <taxon>Poritidae</taxon>
        <taxon>Porites</taxon>
    </lineage>
</organism>
<comment type="caution">
    <text evidence="1">The sequence shown here is derived from an EMBL/GenBank/DDBJ whole genome shotgun (WGS) entry which is preliminary data.</text>
</comment>
<gene>
    <name evidence="1" type="ORF">PLOB_00000379</name>
</gene>
<evidence type="ECO:0000313" key="2">
    <source>
        <dbReference type="Proteomes" id="UP001159405"/>
    </source>
</evidence>